<dbReference type="SUPFAM" id="SSF53474">
    <property type="entry name" value="alpha/beta-Hydrolases"/>
    <property type="match status" value="1"/>
</dbReference>
<evidence type="ECO:0000256" key="1">
    <source>
        <dbReference type="ARBA" id="ARBA00000721"/>
    </source>
</evidence>
<evidence type="ECO:0000259" key="9">
    <source>
        <dbReference type="Pfam" id="PF00326"/>
    </source>
</evidence>
<dbReference type="InterPro" id="IPR001375">
    <property type="entry name" value="Peptidase_S9_cat"/>
</dbReference>
<comment type="subunit">
    <text evidence="4">Homotetramer.</text>
</comment>
<dbReference type="Pfam" id="PF19283">
    <property type="entry name" value="APEH_N"/>
    <property type="match status" value="1"/>
</dbReference>
<dbReference type="Proteomes" id="UP001215280">
    <property type="component" value="Unassembled WGS sequence"/>
</dbReference>
<dbReference type="Pfam" id="PF00326">
    <property type="entry name" value="Peptidase_S9"/>
    <property type="match status" value="2"/>
</dbReference>
<gene>
    <name evidence="11" type="ORF">DFH07DRAFT_789711</name>
</gene>
<name>A0AAD7P1R0_9AGAR</name>
<comment type="subcellular location">
    <subcellularLocation>
        <location evidence="2">Cytoplasm</location>
    </subcellularLocation>
</comment>
<evidence type="ECO:0000256" key="4">
    <source>
        <dbReference type="ARBA" id="ARBA00011881"/>
    </source>
</evidence>
<accession>A0AAD7P1R0</accession>
<comment type="caution">
    <text evidence="11">The sequence shown here is derived from an EMBL/GenBank/DDBJ whole genome shotgun (WGS) entry which is preliminary data.</text>
</comment>
<dbReference type="Gene3D" id="3.40.50.1820">
    <property type="entry name" value="alpha/beta hydrolase"/>
    <property type="match status" value="1"/>
</dbReference>
<evidence type="ECO:0000313" key="12">
    <source>
        <dbReference type="Proteomes" id="UP001215280"/>
    </source>
</evidence>
<feature type="domain" description="Peptidase S9 prolyl oligopeptidase catalytic" evidence="9">
    <location>
        <begin position="492"/>
        <end position="620"/>
    </location>
</feature>
<evidence type="ECO:0000256" key="7">
    <source>
        <dbReference type="ARBA" id="ARBA00022801"/>
    </source>
</evidence>
<reference evidence="11" key="1">
    <citation type="submission" date="2023-03" db="EMBL/GenBank/DDBJ databases">
        <title>Massive genome expansion in bonnet fungi (Mycena s.s.) driven by repeated elements and novel gene families across ecological guilds.</title>
        <authorList>
            <consortium name="Lawrence Berkeley National Laboratory"/>
            <person name="Harder C.B."/>
            <person name="Miyauchi S."/>
            <person name="Viragh M."/>
            <person name="Kuo A."/>
            <person name="Thoen E."/>
            <person name="Andreopoulos B."/>
            <person name="Lu D."/>
            <person name="Skrede I."/>
            <person name="Drula E."/>
            <person name="Henrissat B."/>
            <person name="Morin E."/>
            <person name="Kohler A."/>
            <person name="Barry K."/>
            <person name="LaButti K."/>
            <person name="Morin E."/>
            <person name="Salamov A."/>
            <person name="Lipzen A."/>
            <person name="Mereny Z."/>
            <person name="Hegedus B."/>
            <person name="Baldrian P."/>
            <person name="Stursova M."/>
            <person name="Weitz H."/>
            <person name="Taylor A."/>
            <person name="Grigoriev I.V."/>
            <person name="Nagy L.G."/>
            <person name="Martin F."/>
            <person name="Kauserud H."/>
        </authorList>
    </citation>
    <scope>NUCLEOTIDE SEQUENCE</scope>
    <source>
        <strain evidence="11">CBHHK188m</strain>
    </source>
</reference>
<dbReference type="GO" id="GO:0006508">
    <property type="term" value="P:proteolysis"/>
    <property type="evidence" value="ECO:0007669"/>
    <property type="project" value="InterPro"/>
</dbReference>
<evidence type="ECO:0000256" key="2">
    <source>
        <dbReference type="ARBA" id="ARBA00004496"/>
    </source>
</evidence>
<keyword evidence="6" id="KW-0963">Cytoplasm</keyword>
<feature type="domain" description="Peptidase S9 prolyl oligopeptidase catalytic" evidence="9">
    <location>
        <begin position="636"/>
        <end position="726"/>
    </location>
</feature>
<organism evidence="11 12">
    <name type="scientific">Mycena maculata</name>
    <dbReference type="NCBI Taxonomy" id="230809"/>
    <lineage>
        <taxon>Eukaryota</taxon>
        <taxon>Fungi</taxon>
        <taxon>Dikarya</taxon>
        <taxon>Basidiomycota</taxon>
        <taxon>Agaricomycotina</taxon>
        <taxon>Agaricomycetes</taxon>
        <taxon>Agaricomycetidae</taxon>
        <taxon>Agaricales</taxon>
        <taxon>Marasmiineae</taxon>
        <taxon>Mycenaceae</taxon>
        <taxon>Mycena</taxon>
    </lineage>
</organism>
<keyword evidence="12" id="KW-1185">Reference proteome</keyword>
<evidence type="ECO:0000256" key="6">
    <source>
        <dbReference type="ARBA" id="ARBA00022490"/>
    </source>
</evidence>
<evidence type="ECO:0000256" key="5">
    <source>
        <dbReference type="ARBA" id="ARBA00012917"/>
    </source>
</evidence>
<evidence type="ECO:0000256" key="3">
    <source>
        <dbReference type="ARBA" id="ARBA00010040"/>
    </source>
</evidence>
<evidence type="ECO:0000259" key="10">
    <source>
        <dbReference type="Pfam" id="PF19283"/>
    </source>
</evidence>
<dbReference type="EC" id="3.4.19.1" evidence="5"/>
<dbReference type="PANTHER" id="PTHR42776:SF4">
    <property type="entry name" value="ACYLAMINO-ACID-RELEASING ENZYME"/>
    <property type="match status" value="1"/>
</dbReference>
<dbReference type="PANTHER" id="PTHR42776">
    <property type="entry name" value="SERINE PEPTIDASE S9 FAMILY MEMBER"/>
    <property type="match status" value="1"/>
</dbReference>
<dbReference type="AlphaFoldDB" id="A0AAD7P1R0"/>
<dbReference type="GO" id="GO:0004252">
    <property type="term" value="F:serine-type endopeptidase activity"/>
    <property type="evidence" value="ECO:0007669"/>
    <property type="project" value="TreeGrafter"/>
</dbReference>
<comment type="similarity">
    <text evidence="3">Belongs to the peptidase S9C family.</text>
</comment>
<protein>
    <recommendedName>
        <fullName evidence="5">acylaminoacyl-peptidase</fullName>
        <ecNumber evidence="5">3.4.19.1</ecNumber>
    </recommendedName>
    <alternativeName>
        <fullName evidence="8">Dipeptidyl-peptidase V</fullName>
    </alternativeName>
</protein>
<evidence type="ECO:0000313" key="11">
    <source>
        <dbReference type="EMBL" id="KAJ7783963.1"/>
    </source>
</evidence>
<dbReference type="InterPro" id="IPR045550">
    <property type="entry name" value="AARE_N"/>
</dbReference>
<sequence>MSYESLYEIPLPTAAEFINRDVVHVNSSIRDNIREVKRSLSSSILMGPASSLNTPAADVGDVVASISAPSGTVCFPRRAVLRETTEKKRFVEMWIGNVLEVSRDVNECHDAFYSDEFFATLSFSPSEFAFMYVAEAKEPTEASEKFKFTPHLGEGFGGRKRPTIFVFRWDWSVTPCNTSLARVSPIVHQDHPVLLGQAMFSPLDKGTIYATGYELTRDGRLLGVRWCYNRPSGIWEIKIPSTNNETDEATADGLPVYLSCPSRKLTPSHLSCRSPRAYYDSATSTAKLFWLSCQSGGPHAGTFSLHVWDLAAPETASKILVDVVWDPRAPDDFPGLYLDANLPLSSFVRLGGEVFLVFSSTWESRTTVLLVSAEDGNVKDMTPDSDGKLYSWNVLATDGYDRVVSSRSTPTTPHQILVGQFDGLSVSWCVISTPYLSPSVSAALSSLAYSVISVPGRGKTQTVVVRPASPESTPPCIHFIHGGPHGATTTAFSPSTAFFAIEGYTVSQPNYSGSTGFGENTVRALVGNCGILDVGDCMATVKHLIGLGLSTEGKGKQFVMGGSHGGFLTAHLIGQFPEVFTAAVIRNPVITTDAMSSDIPDWYSNEWNIEYPIYSSPEGYPKGAEEPLPLPPRRTPDESQRIFKTSPIAYVDAVRANVLLHLGGSDLRVTPTHGRDYYHALKGNARNLRPDQDVEMHWFPQENHSLDGVEANRIVWETSRDWFNKYRA</sequence>
<feature type="domain" description="Acylamino-acid-releasing enzyme N-terminal" evidence="10">
    <location>
        <begin position="151"/>
        <end position="421"/>
    </location>
</feature>
<dbReference type="EMBL" id="JARJLG010000002">
    <property type="protein sequence ID" value="KAJ7783963.1"/>
    <property type="molecule type" value="Genomic_DNA"/>
</dbReference>
<dbReference type="InterPro" id="IPR029058">
    <property type="entry name" value="AB_hydrolase_fold"/>
</dbReference>
<comment type="catalytic activity">
    <reaction evidence="1">
        <text>Cleavage of an N-acetyl or N-formyl amino acid from the N-terminus of a polypeptide.</text>
        <dbReference type="EC" id="3.4.19.1"/>
    </reaction>
</comment>
<proteinExistence type="inferred from homology"/>
<evidence type="ECO:0000256" key="8">
    <source>
        <dbReference type="ARBA" id="ARBA00032829"/>
    </source>
</evidence>
<keyword evidence="7 11" id="KW-0378">Hydrolase</keyword>